<dbReference type="Gene3D" id="1.25.40.10">
    <property type="entry name" value="Tetratricopeptide repeat domain"/>
    <property type="match status" value="1"/>
</dbReference>
<evidence type="ECO:0000259" key="4">
    <source>
        <dbReference type="Pfam" id="PF13525"/>
    </source>
</evidence>
<evidence type="ECO:0000256" key="2">
    <source>
        <dbReference type="ARBA" id="ARBA00023136"/>
    </source>
</evidence>
<protein>
    <submittedName>
        <fullName evidence="5">Beta-barrel assembly machine subunit BamD</fullName>
    </submittedName>
</protein>
<name>A0A4R1LVB9_9SPHI</name>
<evidence type="ECO:0000256" key="3">
    <source>
        <dbReference type="ARBA" id="ARBA00023237"/>
    </source>
</evidence>
<dbReference type="Pfam" id="PF13525">
    <property type="entry name" value="YfiO"/>
    <property type="match status" value="1"/>
</dbReference>
<organism evidence="5 6">
    <name type="scientific">Albibacterium bauzanense</name>
    <dbReference type="NCBI Taxonomy" id="653929"/>
    <lineage>
        <taxon>Bacteria</taxon>
        <taxon>Pseudomonadati</taxon>
        <taxon>Bacteroidota</taxon>
        <taxon>Sphingobacteriia</taxon>
        <taxon>Sphingobacteriales</taxon>
        <taxon>Sphingobacteriaceae</taxon>
        <taxon>Albibacterium</taxon>
    </lineage>
</organism>
<comment type="caution">
    <text evidence="5">The sequence shown here is derived from an EMBL/GenBank/DDBJ whole genome shotgun (WGS) entry which is preliminary data.</text>
</comment>
<dbReference type="NCBIfam" id="TIGR03302">
    <property type="entry name" value="OM_YfiO"/>
    <property type="match status" value="1"/>
</dbReference>
<dbReference type="RefSeq" id="WP_132224255.1">
    <property type="nucleotide sequence ID" value="NZ_SMGO01000002.1"/>
</dbReference>
<dbReference type="AlphaFoldDB" id="A0A4R1LVB9"/>
<dbReference type="Proteomes" id="UP000294616">
    <property type="component" value="Unassembled WGS sequence"/>
</dbReference>
<dbReference type="SUPFAM" id="SSF48452">
    <property type="entry name" value="TPR-like"/>
    <property type="match status" value="1"/>
</dbReference>
<dbReference type="EMBL" id="SMGO01000002">
    <property type="protein sequence ID" value="TCK83346.1"/>
    <property type="molecule type" value="Genomic_DNA"/>
</dbReference>
<keyword evidence="3" id="KW-0998">Cell outer membrane</keyword>
<evidence type="ECO:0000256" key="1">
    <source>
        <dbReference type="ARBA" id="ARBA00022729"/>
    </source>
</evidence>
<gene>
    <name evidence="5" type="ORF">C8N28_1942</name>
</gene>
<dbReference type="InterPro" id="IPR039565">
    <property type="entry name" value="BamD-like"/>
</dbReference>
<evidence type="ECO:0000313" key="5">
    <source>
        <dbReference type="EMBL" id="TCK83346.1"/>
    </source>
</evidence>
<feature type="domain" description="Outer membrane lipoprotein BamD-like" evidence="4">
    <location>
        <begin position="40"/>
        <end position="229"/>
    </location>
</feature>
<reference evidence="5 6" key="1">
    <citation type="submission" date="2019-03" db="EMBL/GenBank/DDBJ databases">
        <title>Genomic Encyclopedia of Archaeal and Bacterial Type Strains, Phase II (KMG-II): from individual species to whole genera.</title>
        <authorList>
            <person name="Goeker M."/>
        </authorList>
    </citation>
    <scope>NUCLEOTIDE SEQUENCE [LARGE SCALE GENOMIC DNA]</scope>
    <source>
        <strain evidence="5 6">DSM 22554</strain>
    </source>
</reference>
<accession>A0A4R1LVB9</accession>
<evidence type="ECO:0000313" key="6">
    <source>
        <dbReference type="Proteomes" id="UP000294616"/>
    </source>
</evidence>
<dbReference type="PROSITE" id="PS51257">
    <property type="entry name" value="PROKAR_LIPOPROTEIN"/>
    <property type="match status" value="1"/>
</dbReference>
<keyword evidence="6" id="KW-1185">Reference proteome</keyword>
<proteinExistence type="predicted"/>
<keyword evidence="2" id="KW-0472">Membrane</keyword>
<sequence length="306" mass="35643">MFKNKRIIQTLAILLLVAVGFSGCKSKFEKLRASNDTGRKYQEAIRLYNNGKYTKALVLFDDLVKLYRGRPEAEDLNYYFAFTNYKLGDYTTARYNFKSFTDTYPGSPKAEECRYMGAYCYYLESPVYSLDQDNTLKAIEALQLFINIYPESERAEEASGLITTLRDKLERKSYENAKLYLDIGDYLAAVIAFENSLRDYPDTKYAELLEYYKIEAQYKYALNSSDRRKEERFRTAIEFSEDFVSDYPDSKYIKDANEFKSDSEKRIVAVKETLSALAVLQKEAEERIKKREEEQTLKETPVSPQG</sequence>
<keyword evidence="1" id="KW-0732">Signal</keyword>
<dbReference type="OrthoDB" id="9770761at2"/>
<dbReference type="InterPro" id="IPR017689">
    <property type="entry name" value="BamD"/>
</dbReference>
<dbReference type="InterPro" id="IPR011990">
    <property type="entry name" value="TPR-like_helical_dom_sf"/>
</dbReference>